<evidence type="ECO:0000256" key="2">
    <source>
        <dbReference type="ARBA" id="ARBA00022723"/>
    </source>
</evidence>
<dbReference type="InterPro" id="IPR036388">
    <property type="entry name" value="WH-like_DNA-bd_sf"/>
</dbReference>
<dbReference type="InterPro" id="IPR001279">
    <property type="entry name" value="Metallo-B-lactamas"/>
</dbReference>
<evidence type="ECO:0000313" key="7">
    <source>
        <dbReference type="EnsemblMetazoa" id="XP_391907"/>
    </source>
</evidence>
<dbReference type="OMA" id="GDHVMAW"/>
<sequence length="293" mass="33429">MKNLTYLPLVTRLSKNVIRILGCNKGFMTLQGTNSYLVGTGDRRILIDTTEKRTANDYIKLLRSVLEEEKATIEHLLITHWHIDHLGAVNSVLNMLKTINTEIKSAVWKFPRTADDKSSRNMENLFKWKQLRDKQIIEVEGAKLSVEYTPGHATDHASFIMEDGKILFSGDCILGEGTAVFEDLNTYIATLKKMLTMKPKIIYPGHGPIIENPENIINFYIENRLKRENDILNILEQNTKNNTLSELDIVNHLYTEVSSKDMSKAAVYTVKGHLDKLLKEGKVKGERGKWQIT</sequence>
<evidence type="ECO:0000256" key="3">
    <source>
        <dbReference type="ARBA" id="ARBA00022801"/>
    </source>
</evidence>
<accession>A0A8B9B2N8</accession>
<evidence type="ECO:0000259" key="6">
    <source>
        <dbReference type="SMART" id="SM00849"/>
    </source>
</evidence>
<comment type="similarity">
    <text evidence="1">Belongs to the metallo-beta-lactamase superfamily. Glyoxalase II family.</text>
</comment>
<protein>
    <recommendedName>
        <fullName evidence="5">Beta-lactamase-like protein 2 homolog</fullName>
    </recommendedName>
</protein>
<feature type="domain" description="Metallo-beta-lactamase" evidence="6">
    <location>
        <begin position="32"/>
        <end position="206"/>
    </location>
</feature>
<dbReference type="SMART" id="SM00849">
    <property type="entry name" value="Lactamase_B"/>
    <property type="match status" value="1"/>
</dbReference>
<dbReference type="InterPro" id="IPR050662">
    <property type="entry name" value="Sec-metab_biosynth-thioest"/>
</dbReference>
<evidence type="ECO:0000256" key="4">
    <source>
        <dbReference type="ARBA" id="ARBA00022833"/>
    </source>
</evidence>
<reference evidence="9" key="2">
    <citation type="submission" date="2025-04" db="UniProtKB">
        <authorList>
            <consortium name="RefSeq"/>
        </authorList>
    </citation>
    <scope>IDENTIFICATION</scope>
    <source>
        <strain evidence="9">DH4</strain>
        <tissue evidence="9">Whole body</tissue>
    </source>
</reference>
<dbReference type="GO" id="GO:0016787">
    <property type="term" value="F:hydrolase activity"/>
    <property type="evidence" value="ECO:0007669"/>
    <property type="project" value="UniProtKB-KW"/>
</dbReference>
<evidence type="ECO:0000313" key="9">
    <source>
        <dbReference type="RefSeq" id="XP_391907.1"/>
    </source>
</evidence>
<reference evidence="7" key="1">
    <citation type="submission" date="2021-01" db="UniProtKB">
        <authorList>
            <consortium name="EnsemblMetazoa"/>
        </authorList>
    </citation>
    <scope>IDENTIFICATION</scope>
    <source>
        <strain evidence="7">DH4</strain>
    </source>
</reference>
<keyword evidence="4" id="KW-0862">Zinc</keyword>
<keyword evidence="8" id="KW-1185">Reference proteome</keyword>
<dbReference type="GO" id="GO:0046872">
    <property type="term" value="F:metal ion binding"/>
    <property type="evidence" value="ECO:0007669"/>
    <property type="project" value="UniProtKB-KW"/>
</dbReference>
<dbReference type="Gene3D" id="1.10.10.10">
    <property type="entry name" value="Winged helix-like DNA-binding domain superfamily/Winged helix DNA-binding domain"/>
    <property type="match status" value="1"/>
</dbReference>
<dbReference type="Pfam" id="PF17778">
    <property type="entry name" value="WHD_BLACT"/>
    <property type="match status" value="1"/>
</dbReference>
<dbReference type="CDD" id="cd07722">
    <property type="entry name" value="LACTB2-like_MBL-fold"/>
    <property type="match status" value="1"/>
</dbReference>
<proteinExistence type="inferred from homology"/>
<dbReference type="InterPro" id="IPR041516">
    <property type="entry name" value="LACTB2_WH"/>
</dbReference>
<keyword evidence="2" id="KW-0479">Metal-binding</keyword>
<dbReference type="Pfam" id="PF00753">
    <property type="entry name" value="Lactamase_B"/>
    <property type="match status" value="1"/>
</dbReference>
<evidence type="ECO:0000313" key="8">
    <source>
        <dbReference type="Proteomes" id="UP000005203"/>
    </source>
</evidence>
<dbReference type="GO" id="GO:0031123">
    <property type="term" value="P:RNA 3'-end processing"/>
    <property type="evidence" value="ECO:0007669"/>
    <property type="project" value="UniProtKB-ARBA"/>
</dbReference>
<dbReference type="GeneID" id="408355"/>
<dbReference type="OrthoDB" id="17458at2759"/>
<keyword evidence="3" id="KW-0378">Hydrolase</keyword>
<dbReference type="FunFam" id="3.60.15.10:FF:000017">
    <property type="entry name" value="Lactamase beta 2"/>
    <property type="match status" value="1"/>
</dbReference>
<dbReference type="AlphaFoldDB" id="A0A7M7R4G2"/>
<organism evidence="7">
    <name type="scientific">Apis mellifera</name>
    <name type="common">Honeybee</name>
    <dbReference type="NCBI Taxonomy" id="7460"/>
    <lineage>
        <taxon>Eukaryota</taxon>
        <taxon>Metazoa</taxon>
        <taxon>Ecdysozoa</taxon>
        <taxon>Arthropoda</taxon>
        <taxon>Hexapoda</taxon>
        <taxon>Insecta</taxon>
        <taxon>Pterygota</taxon>
        <taxon>Neoptera</taxon>
        <taxon>Endopterygota</taxon>
        <taxon>Hymenoptera</taxon>
        <taxon>Apocrita</taxon>
        <taxon>Aculeata</taxon>
        <taxon>Apoidea</taxon>
        <taxon>Anthophila</taxon>
        <taxon>Apidae</taxon>
        <taxon>Apis</taxon>
    </lineage>
</organism>
<evidence type="ECO:0000256" key="1">
    <source>
        <dbReference type="ARBA" id="ARBA00006759"/>
    </source>
</evidence>
<dbReference type="InterPro" id="IPR036866">
    <property type="entry name" value="RibonucZ/Hydroxyglut_hydro"/>
</dbReference>
<dbReference type="RefSeq" id="XP_391907.1">
    <property type="nucleotide sequence ID" value="XM_391907.5"/>
</dbReference>
<dbReference type="EnsemblMetazoa" id="XM_391907">
    <property type="protein sequence ID" value="XP_391907"/>
    <property type="gene ID" value="LOC408355"/>
</dbReference>
<dbReference type="InterPro" id="IPR047921">
    <property type="entry name" value="LACTB2-like_MBL-fold"/>
</dbReference>
<accession>A0A7M7R4G2</accession>
<gene>
    <name evidence="7" type="primary">408355</name>
    <name evidence="9" type="synonym">LOC408355</name>
</gene>
<evidence type="ECO:0000256" key="5">
    <source>
        <dbReference type="ARBA" id="ARBA00069358"/>
    </source>
</evidence>
<dbReference type="PANTHER" id="PTHR23131">
    <property type="entry name" value="ENDORIBONUCLEASE LACTB2"/>
    <property type="match status" value="1"/>
</dbReference>
<dbReference type="Proteomes" id="UP000005203">
    <property type="component" value="Linkage group LG11"/>
</dbReference>
<dbReference type="SUPFAM" id="SSF56281">
    <property type="entry name" value="Metallo-hydrolase/oxidoreductase"/>
    <property type="match status" value="1"/>
</dbReference>
<dbReference type="PANTHER" id="PTHR23131:SF0">
    <property type="entry name" value="ENDORIBONUCLEASE LACTB2"/>
    <property type="match status" value="1"/>
</dbReference>
<dbReference type="Gene3D" id="3.60.15.10">
    <property type="entry name" value="Ribonuclease Z/Hydroxyacylglutathione hydrolase-like"/>
    <property type="match status" value="1"/>
</dbReference>
<name>A0A7M7R4G2_APIME</name>